<protein>
    <recommendedName>
        <fullName evidence="3">F-box domain-containing protein</fullName>
    </recommendedName>
</protein>
<proteinExistence type="predicted"/>
<dbReference type="EMBL" id="KV442013">
    <property type="protein sequence ID" value="OAQ35852.1"/>
    <property type="molecule type" value="Genomic_DNA"/>
</dbReference>
<gene>
    <name evidence="1" type="ORF">K457DRAFT_13087</name>
</gene>
<dbReference type="OrthoDB" id="2324428at2759"/>
<dbReference type="InterPro" id="IPR032675">
    <property type="entry name" value="LRR_dom_sf"/>
</dbReference>
<dbReference type="Gene3D" id="3.80.10.10">
    <property type="entry name" value="Ribonuclease Inhibitor"/>
    <property type="match status" value="1"/>
</dbReference>
<reference evidence="1 2" key="1">
    <citation type="submission" date="2016-05" db="EMBL/GenBank/DDBJ databases">
        <title>Genome sequencing reveals origins of a unique bacterial endosymbiosis in the earliest lineages of terrestrial Fungi.</title>
        <authorList>
            <consortium name="DOE Joint Genome Institute"/>
            <person name="Uehling J."/>
            <person name="Gryganskyi A."/>
            <person name="Hameed K."/>
            <person name="Tschaplinski T."/>
            <person name="Misztal P."/>
            <person name="Wu S."/>
            <person name="Desiro A."/>
            <person name="Vande Pol N."/>
            <person name="Du Z.-Y."/>
            <person name="Zienkiewicz A."/>
            <person name="Zienkiewicz K."/>
            <person name="Morin E."/>
            <person name="Tisserant E."/>
            <person name="Splivallo R."/>
            <person name="Hainaut M."/>
            <person name="Henrissat B."/>
            <person name="Ohm R."/>
            <person name="Kuo A."/>
            <person name="Yan J."/>
            <person name="Lipzen A."/>
            <person name="Nolan M."/>
            <person name="Labutti K."/>
            <person name="Barry K."/>
            <person name="Goldstein A."/>
            <person name="Labbe J."/>
            <person name="Schadt C."/>
            <person name="Tuskan G."/>
            <person name="Grigoriev I."/>
            <person name="Martin F."/>
            <person name="Vilgalys R."/>
            <person name="Bonito G."/>
        </authorList>
    </citation>
    <scope>NUCLEOTIDE SEQUENCE [LARGE SCALE GENOMIC DNA]</scope>
    <source>
        <strain evidence="1 2">AG-77</strain>
    </source>
</reference>
<evidence type="ECO:0000313" key="1">
    <source>
        <dbReference type="EMBL" id="OAQ35852.1"/>
    </source>
</evidence>
<keyword evidence="2" id="KW-1185">Reference proteome</keyword>
<name>A0A197KDR8_9FUNG</name>
<organism evidence="1 2">
    <name type="scientific">Linnemannia elongata AG-77</name>
    <dbReference type="NCBI Taxonomy" id="1314771"/>
    <lineage>
        <taxon>Eukaryota</taxon>
        <taxon>Fungi</taxon>
        <taxon>Fungi incertae sedis</taxon>
        <taxon>Mucoromycota</taxon>
        <taxon>Mortierellomycotina</taxon>
        <taxon>Mortierellomycetes</taxon>
        <taxon>Mortierellales</taxon>
        <taxon>Mortierellaceae</taxon>
        <taxon>Linnemannia</taxon>
    </lineage>
</organism>
<dbReference type="AlphaFoldDB" id="A0A197KDR8"/>
<evidence type="ECO:0008006" key="3">
    <source>
        <dbReference type="Google" id="ProtNLM"/>
    </source>
</evidence>
<dbReference type="Proteomes" id="UP000078512">
    <property type="component" value="Unassembled WGS sequence"/>
</dbReference>
<sequence length="619" mass="72550">MSTTETSRSVLPPSRLLFLPEIIEILTVSLAPQDLFRCIQVCHAWYNLFTPYMYISINDHRHKWPKVLERFYLPQTTPNDQDEDWHLNLFRKHGRHIRHLQANWCVTLNALAAAQTCTQLETLSVPGQSWSRTRPEMVDSVIWRPPGLTNLSNETNLRTCDQHLRIRGRWLYLLVQQNRRTLQELKVLQLSKIEELDPGALGGLLQSCLRLHRLEISDQEWGDAAQTYIPSLVEDVPQIQHFIDGSMRWNKSLLKASLPNLKTLELGAPVPIRAVFQLLKNLPHLQELRMRWNQSPKLSRHDLGAILDHTPHRLERLNIVGIGFVNDDYLAKDILPWLPHLIDLSTQHIGPALAELIPTCYRNLRSYNQPIPVNSICPKYSLSHSRINTLSILLENCPHLVEFDGIEHKIEADYLLDHPWVCKDLEVLRFQIVGVHRLSEEEDMDYRQGKLFLRINKNLVEKEREAIEKHGRLQVQQRRVYDRLAEMVHLRVLDLGMEYRNISLPSGRPHIRYGVHVYEDYGRPIPDTLELSLESGLDRLSTLRELEVVGFEGVDHRIEYSELRWMGQSWPRLKEMRGLQEVKCENLRPDETSYLRAFMMQHYPNVKHKRKERFPRTHT</sequence>
<accession>A0A197KDR8</accession>
<dbReference type="SUPFAM" id="SSF52047">
    <property type="entry name" value="RNI-like"/>
    <property type="match status" value="1"/>
</dbReference>
<evidence type="ECO:0000313" key="2">
    <source>
        <dbReference type="Proteomes" id="UP000078512"/>
    </source>
</evidence>